<dbReference type="EMBL" id="AE017126">
    <property type="protein sequence ID" value="AAP99782.1"/>
    <property type="molecule type" value="Genomic_DNA"/>
</dbReference>
<proteinExistence type="predicted"/>
<name>Q7VCK2_PROMA</name>
<dbReference type="HOGENOM" id="CLU_169662_0_0_3"/>
<reference evidence="2 3" key="1">
    <citation type="journal article" date="2003" name="Proc. Natl. Acad. Sci. U.S.A.">
        <title>Genome sequence of the cyanobacterium Prochlorococcus marinus SS120, a nearly minimal oxyphototrophic genome.</title>
        <authorList>
            <person name="Dufresne A."/>
            <person name="Salanoubat M."/>
            <person name="Partensky F."/>
            <person name="Artiguenave F."/>
            <person name="Axmann I.M."/>
            <person name="Barbe V."/>
            <person name="Duprat S."/>
            <person name="Galperin M.Y."/>
            <person name="Koonin E.V."/>
            <person name="Le Gall F."/>
            <person name="Makarova K.S."/>
            <person name="Ostrowski M."/>
            <person name="Oztas S."/>
            <person name="Robert C."/>
            <person name="Rogozin I.B."/>
            <person name="Scanlan D.J."/>
            <person name="Tandeau de Marsac N."/>
            <person name="Weissenbach J."/>
            <person name="Wincker P."/>
            <person name="Wolf Y.I."/>
            <person name="Hess W.R."/>
        </authorList>
    </citation>
    <scope>NUCLEOTIDE SEQUENCE [LARGE SCALE GENOMIC DNA]</scope>
    <source>
        <strain evidence="3">SARG / CCMP1375 / SS120</strain>
    </source>
</reference>
<dbReference type="EnsemblBacteria" id="AAP99782">
    <property type="protein sequence ID" value="AAP99782"/>
    <property type="gene ID" value="Pro_0738"/>
</dbReference>
<dbReference type="PATRIC" id="fig|167539.5.peg.780"/>
<evidence type="ECO:0000313" key="3">
    <source>
        <dbReference type="Proteomes" id="UP000001420"/>
    </source>
</evidence>
<dbReference type="eggNOG" id="ENOG5031BE0">
    <property type="taxonomic scope" value="Bacteria"/>
</dbReference>
<protein>
    <submittedName>
        <fullName evidence="2">Uncharacterized protein</fullName>
    </submittedName>
</protein>
<dbReference type="KEGG" id="pma:Pro_0738"/>
<organism evidence="2 3">
    <name type="scientific">Prochlorococcus marinus (strain SARG / CCMP1375 / SS120)</name>
    <dbReference type="NCBI Taxonomy" id="167539"/>
    <lineage>
        <taxon>Bacteria</taxon>
        <taxon>Bacillati</taxon>
        <taxon>Cyanobacteriota</taxon>
        <taxon>Cyanophyceae</taxon>
        <taxon>Synechococcales</taxon>
        <taxon>Prochlorococcaceae</taxon>
        <taxon>Prochlorococcus</taxon>
    </lineage>
</organism>
<evidence type="ECO:0000256" key="1">
    <source>
        <dbReference type="SAM" id="SignalP"/>
    </source>
</evidence>
<dbReference type="AlphaFoldDB" id="Q7VCK2"/>
<feature type="signal peptide" evidence="1">
    <location>
        <begin position="1"/>
        <end position="27"/>
    </location>
</feature>
<dbReference type="Proteomes" id="UP000001420">
    <property type="component" value="Chromosome"/>
</dbReference>
<keyword evidence="1" id="KW-0732">Signal</keyword>
<keyword evidence="3" id="KW-1185">Reference proteome</keyword>
<accession>Q7VCK2</accession>
<evidence type="ECO:0000313" key="2">
    <source>
        <dbReference type="EMBL" id="AAP99782.1"/>
    </source>
</evidence>
<dbReference type="OrthoDB" id="542196at2"/>
<gene>
    <name evidence="2" type="ordered locus">Pro_0738</name>
</gene>
<sequence>MQSKKMNYFFIAILSLVIFFTPQFANAKPLNKFDNYMNEWNQKISLASDYLETAEMELKNGDELQGCINQRKAANYGIEATQSLIKAFEISNSTEDLSDIKAGLNKWRELRDSC</sequence>
<feature type="chain" id="PRO_5004294485" evidence="1">
    <location>
        <begin position="28"/>
        <end position="114"/>
    </location>
</feature>